<dbReference type="PANTHER" id="PTHR11461">
    <property type="entry name" value="SERINE PROTEASE INHIBITOR, SERPIN"/>
    <property type="match status" value="1"/>
</dbReference>
<keyword evidence="3" id="KW-1185">Reference proteome</keyword>
<evidence type="ECO:0000259" key="1">
    <source>
        <dbReference type="Pfam" id="PF00079"/>
    </source>
</evidence>
<organism evidence="2 3">
    <name type="scientific">Phytoactinopolyspora mesophila</name>
    <dbReference type="NCBI Taxonomy" id="2650750"/>
    <lineage>
        <taxon>Bacteria</taxon>
        <taxon>Bacillati</taxon>
        <taxon>Actinomycetota</taxon>
        <taxon>Actinomycetes</taxon>
        <taxon>Jiangellales</taxon>
        <taxon>Jiangellaceae</taxon>
        <taxon>Phytoactinopolyspora</taxon>
    </lineage>
</organism>
<dbReference type="GO" id="GO:0005615">
    <property type="term" value="C:extracellular space"/>
    <property type="evidence" value="ECO:0007669"/>
    <property type="project" value="InterPro"/>
</dbReference>
<reference evidence="2 3" key="1">
    <citation type="submission" date="2019-11" db="EMBL/GenBank/DDBJ databases">
        <authorList>
            <person name="Li X.-J."/>
            <person name="Feng X.-M."/>
        </authorList>
    </citation>
    <scope>NUCLEOTIDE SEQUENCE [LARGE SCALE GENOMIC DNA]</scope>
    <source>
        <strain evidence="2 3">XMNu-373</strain>
    </source>
</reference>
<dbReference type="GO" id="GO:0004867">
    <property type="term" value="F:serine-type endopeptidase inhibitor activity"/>
    <property type="evidence" value="ECO:0007669"/>
    <property type="project" value="InterPro"/>
</dbReference>
<evidence type="ECO:0000313" key="2">
    <source>
        <dbReference type="EMBL" id="NDL57808.1"/>
    </source>
</evidence>
<dbReference type="InterPro" id="IPR036186">
    <property type="entry name" value="Serpin_sf"/>
</dbReference>
<protein>
    <recommendedName>
        <fullName evidence="1">Serpin domain-containing protein</fullName>
    </recommendedName>
</protein>
<evidence type="ECO:0000313" key="3">
    <source>
        <dbReference type="Proteomes" id="UP000460435"/>
    </source>
</evidence>
<accession>A0A7K3M5U4</accession>
<dbReference type="Pfam" id="PF00079">
    <property type="entry name" value="Serpin"/>
    <property type="match status" value="1"/>
</dbReference>
<dbReference type="Gene3D" id="3.30.497.10">
    <property type="entry name" value="Antithrombin, subunit I, domain 2"/>
    <property type="match status" value="2"/>
</dbReference>
<dbReference type="AlphaFoldDB" id="A0A7K3M5U4"/>
<sequence>MHTRTVNALTASWAARLEGPGVLSGAGLWPLLAVLAASADEPGREELAEAVRLPSDQCMESARDAMKSIDGIEGVDAALGLWAQSAAQVNPDWVNELPPGTVGEISGDPRIDQPKLDVWARERTHGLIEHFPVETHADLMLTLATAVALRTSWTRKFSDETVTPALGPWAGKRLAGLQRTTRGLDDLRAALTPAGVLTLTRIEGDNGIDVHLVLGPEEQPPSAVLPAAMAVLAGDHRVQSGSDLLHADVSAAPGLSVVAAQRPSVAVTTVRFTVRSEHDLLENARIFGLETVSRSDRGHFSRISPVPMRVDQAVQSAVAIFSATGFEAAAVSAVGLRVVSMPVHNARGLQMTYDRPFGFLAVHRGSGLVLFAGWVDEAEPAAR</sequence>
<dbReference type="InterPro" id="IPR042178">
    <property type="entry name" value="Serpin_sf_1"/>
</dbReference>
<feature type="domain" description="Serpin" evidence="1">
    <location>
        <begin position="265"/>
        <end position="375"/>
    </location>
</feature>
<dbReference type="InterPro" id="IPR023796">
    <property type="entry name" value="Serpin_dom"/>
</dbReference>
<dbReference type="EMBL" id="WLZY01000003">
    <property type="protein sequence ID" value="NDL57808.1"/>
    <property type="molecule type" value="Genomic_DNA"/>
</dbReference>
<name>A0A7K3M5U4_9ACTN</name>
<gene>
    <name evidence="2" type="ORF">F7O44_12045</name>
</gene>
<dbReference type="SUPFAM" id="SSF56574">
    <property type="entry name" value="Serpins"/>
    <property type="match status" value="2"/>
</dbReference>
<dbReference type="InterPro" id="IPR000215">
    <property type="entry name" value="Serpin_fam"/>
</dbReference>
<proteinExistence type="predicted"/>
<dbReference type="PANTHER" id="PTHR11461:SF211">
    <property type="entry name" value="GH10112P-RELATED"/>
    <property type="match status" value="1"/>
</dbReference>
<comment type="caution">
    <text evidence="2">The sequence shown here is derived from an EMBL/GenBank/DDBJ whole genome shotgun (WGS) entry which is preliminary data.</text>
</comment>
<dbReference type="Proteomes" id="UP000460435">
    <property type="component" value="Unassembled WGS sequence"/>
</dbReference>
<dbReference type="RefSeq" id="WP_162450460.1">
    <property type="nucleotide sequence ID" value="NZ_WLZY01000003.1"/>
</dbReference>